<dbReference type="GO" id="GO:0090266">
    <property type="term" value="P:regulation of mitotic cell cycle spindle assembly checkpoint"/>
    <property type="evidence" value="ECO:0007669"/>
    <property type="project" value="UniProtKB-ARBA"/>
</dbReference>
<comment type="catalytic activity">
    <reaction evidence="8 15">
        <text>L-threonyl-[protein] + ATP = O-phospho-L-threonyl-[protein] + ADP + H(+)</text>
        <dbReference type="Rhea" id="RHEA:46608"/>
        <dbReference type="Rhea" id="RHEA-COMP:11060"/>
        <dbReference type="Rhea" id="RHEA-COMP:11605"/>
        <dbReference type="ChEBI" id="CHEBI:15378"/>
        <dbReference type="ChEBI" id="CHEBI:30013"/>
        <dbReference type="ChEBI" id="CHEBI:30616"/>
        <dbReference type="ChEBI" id="CHEBI:61977"/>
        <dbReference type="ChEBI" id="CHEBI:456216"/>
        <dbReference type="EC" id="2.7.11.1"/>
    </reaction>
</comment>
<dbReference type="GO" id="GO:0045143">
    <property type="term" value="P:homologous chromosome segregation"/>
    <property type="evidence" value="ECO:0007669"/>
    <property type="project" value="UniProtKB-ARBA"/>
</dbReference>
<dbReference type="GO" id="GO:0008608">
    <property type="term" value="P:attachment of spindle microtubules to kinetochore"/>
    <property type="evidence" value="ECO:0007669"/>
    <property type="project" value="UniProtKB-ARBA"/>
</dbReference>
<dbReference type="Pfam" id="PF00069">
    <property type="entry name" value="Pkinase"/>
    <property type="match status" value="1"/>
</dbReference>
<dbReference type="AlphaFoldDB" id="A0AAD4GNK0"/>
<feature type="cross-link" description="Glycyl lysine isopeptide (Lys-Gly) (interchain with G-Cter in SUMO2)" evidence="12">
    <location>
        <position position="242"/>
    </location>
</feature>
<dbReference type="FunFam" id="3.30.200.20:FF:000042">
    <property type="entry name" value="Aurora kinase A"/>
    <property type="match status" value="1"/>
</dbReference>
<dbReference type="GO" id="GO:0005524">
    <property type="term" value="F:ATP binding"/>
    <property type="evidence" value="ECO:0007669"/>
    <property type="project" value="UniProtKB-UniRule"/>
</dbReference>
<dbReference type="PROSITE" id="PS00108">
    <property type="entry name" value="PROTEIN_KINASE_ST"/>
    <property type="match status" value="1"/>
</dbReference>
<sequence>MATKTLEARFEHLSVKEENESGKNGSAYSKHKGSLSTAVSLSGLGSTAQLNNGGNRSALLKLALQNTNDNKVNSMNVGSSPTKGTHSHRHVDENGEQRHSSQLYEQPEPKKLHLGMFEIGKPLGKGKFGRVYLAKERSSGFVCALKVLHKSELQQGGVQKQVRREIEIQSNLRHPNVLRLYGHFHDSKRIFLILEFAGRGELYKHLRKEHRFPEWKAAQYIAQMAAALKYLHKKHVMHRDIKPENILVGIHGEIKISDFGWSVHAPNNRRQTMCGTLDYLPPEMISQGSQGNFYSEKVDLWSLGVLTYEFLVGEAPFEDTPVMTQRRITRADMAVPSFVSPEAKDLIKRLLVLDPEKRISLDEIQRHPWILKHCTKDDRGVKRSSGPPKEGKA</sequence>
<dbReference type="FunFam" id="1.10.510.10:FF:000235">
    <property type="entry name" value="Serine/threonine-protein kinase ark1"/>
    <property type="match status" value="1"/>
</dbReference>
<evidence type="ECO:0000256" key="3">
    <source>
        <dbReference type="ARBA" id="ARBA00022527"/>
    </source>
</evidence>
<evidence type="ECO:0000256" key="1">
    <source>
        <dbReference type="ARBA" id="ARBA00012513"/>
    </source>
</evidence>
<dbReference type="PROSITE" id="PS50011">
    <property type="entry name" value="PROTEIN_KINASE_DOM"/>
    <property type="match status" value="1"/>
</dbReference>
<evidence type="ECO:0000256" key="5">
    <source>
        <dbReference type="ARBA" id="ARBA00022741"/>
    </source>
</evidence>
<evidence type="ECO:0000256" key="16">
    <source>
        <dbReference type="SAM" id="MobiDB-lite"/>
    </source>
</evidence>
<feature type="region of interest" description="Disordered" evidence="16">
    <location>
        <begin position="11"/>
        <end position="31"/>
    </location>
</feature>
<evidence type="ECO:0000256" key="11">
    <source>
        <dbReference type="PIRSR" id="PIRSR630616-2"/>
    </source>
</evidence>
<feature type="binding site" evidence="11">
    <location>
        <begin position="244"/>
        <end position="245"/>
    </location>
    <ligand>
        <name>ATP</name>
        <dbReference type="ChEBI" id="CHEBI:30616"/>
    </ligand>
</feature>
<dbReference type="CDD" id="cd14007">
    <property type="entry name" value="STKc_Aurora"/>
    <property type="match status" value="1"/>
</dbReference>
<dbReference type="InterPro" id="IPR030616">
    <property type="entry name" value="Aur-like"/>
</dbReference>
<keyword evidence="3 14" id="KW-0723">Serine/threonine-protein kinase</keyword>
<evidence type="ECO:0000313" key="18">
    <source>
        <dbReference type="EMBL" id="KAF9883451.1"/>
    </source>
</evidence>
<dbReference type="PROSITE" id="PS00107">
    <property type="entry name" value="PROTEIN_KINASE_ATP"/>
    <property type="match status" value="1"/>
</dbReference>
<feature type="binding site" evidence="11">
    <location>
        <begin position="195"/>
        <end position="197"/>
    </location>
    <ligand>
        <name>ATP</name>
        <dbReference type="ChEBI" id="CHEBI:30616"/>
    </ligand>
</feature>
<dbReference type="GO" id="GO:0032133">
    <property type="term" value="C:chromosome passenger complex"/>
    <property type="evidence" value="ECO:0007669"/>
    <property type="project" value="UniProtKB-ARBA"/>
</dbReference>
<evidence type="ECO:0000256" key="10">
    <source>
        <dbReference type="PIRSR" id="PIRSR630616-1"/>
    </source>
</evidence>
<feature type="compositionally biased region" description="Basic and acidic residues" evidence="16">
    <location>
        <begin position="11"/>
        <end position="21"/>
    </location>
</feature>
<dbReference type="GO" id="GO:0032465">
    <property type="term" value="P:regulation of cytokinesis"/>
    <property type="evidence" value="ECO:0007669"/>
    <property type="project" value="UniProtKB-ARBA"/>
</dbReference>
<keyword evidence="19" id="KW-1185">Reference proteome</keyword>
<dbReference type="GO" id="GO:0072479">
    <property type="term" value="P:response to mitotic cell cycle spindle assembly checkpoint signaling"/>
    <property type="evidence" value="ECO:0007669"/>
    <property type="project" value="UniProtKB-ARBA"/>
</dbReference>
<dbReference type="SMART" id="SM00220">
    <property type="entry name" value="S_TKc"/>
    <property type="match status" value="1"/>
</dbReference>
<dbReference type="Gene3D" id="1.10.510.10">
    <property type="entry name" value="Transferase(Phosphotransferase) domain 1"/>
    <property type="match status" value="1"/>
</dbReference>
<evidence type="ECO:0000256" key="12">
    <source>
        <dbReference type="PIRSR" id="PIRSR630616-3"/>
    </source>
</evidence>
<keyword evidence="7 11" id="KW-0067">ATP-binding</keyword>
<evidence type="ECO:0000259" key="17">
    <source>
        <dbReference type="PROSITE" id="PS50011"/>
    </source>
</evidence>
<evidence type="ECO:0000313" key="19">
    <source>
        <dbReference type="Proteomes" id="UP001194746"/>
    </source>
</evidence>
<evidence type="ECO:0000256" key="13">
    <source>
        <dbReference type="PROSITE-ProRule" id="PRU10141"/>
    </source>
</evidence>
<proteinExistence type="inferred from homology"/>
<feature type="active site" description="Proton acceptor" evidence="10">
    <location>
        <position position="240"/>
    </location>
</feature>
<dbReference type="Proteomes" id="UP001194746">
    <property type="component" value="Unassembled WGS sequence"/>
</dbReference>
<comment type="similarity">
    <text evidence="15">Belongs to the protein kinase superfamily. Ser/Thr protein kinase family. Aurora subfamily.</text>
</comment>
<evidence type="ECO:0000256" key="7">
    <source>
        <dbReference type="ARBA" id="ARBA00022840"/>
    </source>
</evidence>
<dbReference type="GO" id="GO:0004674">
    <property type="term" value="F:protein serine/threonine kinase activity"/>
    <property type="evidence" value="ECO:0007669"/>
    <property type="project" value="UniProtKB-KW"/>
</dbReference>
<comment type="caution">
    <text evidence="18">The sequence shown here is derived from an EMBL/GenBank/DDBJ whole genome shotgun (WGS) entry which is preliminary data.</text>
</comment>
<comment type="catalytic activity">
    <reaction evidence="9 15">
        <text>L-seryl-[protein] + ATP = O-phospho-L-seryl-[protein] + ADP + H(+)</text>
        <dbReference type="Rhea" id="RHEA:17989"/>
        <dbReference type="Rhea" id="RHEA-COMP:9863"/>
        <dbReference type="Rhea" id="RHEA-COMP:11604"/>
        <dbReference type="ChEBI" id="CHEBI:15378"/>
        <dbReference type="ChEBI" id="CHEBI:29999"/>
        <dbReference type="ChEBI" id="CHEBI:30616"/>
        <dbReference type="ChEBI" id="CHEBI:83421"/>
        <dbReference type="ChEBI" id="CHEBI:456216"/>
        <dbReference type="EC" id="2.7.11.1"/>
    </reaction>
</comment>
<evidence type="ECO:0000256" key="4">
    <source>
        <dbReference type="ARBA" id="ARBA00022679"/>
    </source>
</evidence>
<dbReference type="GO" id="GO:0000819">
    <property type="term" value="P:sister chromatid segregation"/>
    <property type="evidence" value="ECO:0007669"/>
    <property type="project" value="UniProtKB-ARBA"/>
</dbReference>
<reference evidence="18" key="1">
    <citation type="journal article" date="2019" name="Beilstein J. Org. Chem.">
        <title>Nanangenines: drimane sesquiterpenoids as the dominant metabolite cohort of a novel Australian fungus, Aspergillus nanangensis.</title>
        <authorList>
            <person name="Lacey H.J."/>
            <person name="Gilchrist C.L.M."/>
            <person name="Crombie A."/>
            <person name="Kalaitzis J.A."/>
            <person name="Vuong D."/>
            <person name="Rutledge P.J."/>
            <person name="Turner P."/>
            <person name="Pitt J.I."/>
            <person name="Lacey E."/>
            <person name="Chooi Y.H."/>
            <person name="Piggott A.M."/>
        </authorList>
    </citation>
    <scope>NUCLEOTIDE SEQUENCE</scope>
    <source>
        <strain evidence="18">MST-FP2251</strain>
    </source>
</reference>
<keyword evidence="4 15" id="KW-0808">Transferase</keyword>
<dbReference type="InterPro" id="IPR011009">
    <property type="entry name" value="Kinase-like_dom_sf"/>
</dbReference>
<evidence type="ECO:0000256" key="2">
    <source>
        <dbReference type="ARBA" id="ARBA00021157"/>
    </source>
</evidence>
<dbReference type="GO" id="GO:0051233">
    <property type="term" value="C:spindle midzone"/>
    <property type="evidence" value="ECO:0007669"/>
    <property type="project" value="UniProtKB-ARBA"/>
</dbReference>
<reference evidence="18" key="2">
    <citation type="submission" date="2020-02" db="EMBL/GenBank/DDBJ databases">
        <authorList>
            <person name="Gilchrist C.L.M."/>
            <person name="Chooi Y.-H."/>
        </authorList>
    </citation>
    <scope>NUCLEOTIDE SEQUENCE</scope>
    <source>
        <strain evidence="18">MST-FP2251</strain>
    </source>
</reference>
<accession>A0AAD4GNK0</accession>
<feature type="compositionally biased region" description="Polar residues" evidence="16">
    <location>
        <begin position="70"/>
        <end position="84"/>
    </location>
</feature>
<feature type="binding site" evidence="11 13">
    <location>
        <position position="146"/>
    </location>
    <ligand>
        <name>ATP</name>
        <dbReference type="ChEBI" id="CHEBI:30616"/>
    </ligand>
</feature>
<keyword evidence="5 11" id="KW-0547">Nucleotide-binding</keyword>
<dbReference type="EMBL" id="VCAU01000164">
    <property type="protein sequence ID" value="KAF9883451.1"/>
    <property type="molecule type" value="Genomic_DNA"/>
</dbReference>
<evidence type="ECO:0000256" key="8">
    <source>
        <dbReference type="ARBA" id="ARBA00047899"/>
    </source>
</evidence>
<feature type="domain" description="Protein kinase" evidence="17">
    <location>
        <begin position="117"/>
        <end position="370"/>
    </location>
</feature>
<dbReference type="PANTHER" id="PTHR24350">
    <property type="entry name" value="SERINE/THREONINE-PROTEIN KINASE IAL-RELATED"/>
    <property type="match status" value="1"/>
</dbReference>
<dbReference type="EC" id="2.7.11.1" evidence="1 15"/>
<dbReference type="InterPro" id="IPR017441">
    <property type="entry name" value="Protein_kinase_ATP_BS"/>
</dbReference>
<feature type="binding site" evidence="11">
    <location>
        <position position="258"/>
    </location>
    <ligand>
        <name>ATP</name>
        <dbReference type="ChEBI" id="CHEBI:30616"/>
    </ligand>
</feature>
<dbReference type="SUPFAM" id="SSF56112">
    <property type="entry name" value="Protein kinase-like (PK-like)"/>
    <property type="match status" value="1"/>
</dbReference>
<evidence type="ECO:0000256" key="6">
    <source>
        <dbReference type="ARBA" id="ARBA00022777"/>
    </source>
</evidence>
<evidence type="ECO:0000256" key="14">
    <source>
        <dbReference type="RuleBase" id="RU000304"/>
    </source>
</evidence>
<gene>
    <name evidence="18" type="primary">IPL1</name>
    <name evidence="18" type="ORF">FE257_003449</name>
</gene>
<feature type="binding site" evidence="11">
    <location>
        <position position="127"/>
    </location>
    <ligand>
        <name>ATP</name>
        <dbReference type="ChEBI" id="CHEBI:30616"/>
    </ligand>
</feature>
<protein>
    <recommendedName>
        <fullName evidence="2 15">Aurora kinase</fullName>
        <ecNumber evidence="1 15">2.7.11.1</ecNumber>
    </recommendedName>
</protein>
<name>A0AAD4GNK0_ASPNN</name>
<evidence type="ECO:0000256" key="9">
    <source>
        <dbReference type="ARBA" id="ARBA00048679"/>
    </source>
</evidence>
<dbReference type="InterPro" id="IPR008271">
    <property type="entry name" value="Ser/Thr_kinase_AS"/>
</dbReference>
<feature type="region of interest" description="Disordered" evidence="16">
    <location>
        <begin position="70"/>
        <end position="104"/>
    </location>
</feature>
<dbReference type="GO" id="GO:0000776">
    <property type="term" value="C:kinetochore"/>
    <property type="evidence" value="ECO:0007669"/>
    <property type="project" value="UniProtKB-ARBA"/>
</dbReference>
<organism evidence="18 19">
    <name type="scientific">Aspergillus nanangensis</name>
    <dbReference type="NCBI Taxonomy" id="2582783"/>
    <lineage>
        <taxon>Eukaryota</taxon>
        <taxon>Fungi</taxon>
        <taxon>Dikarya</taxon>
        <taxon>Ascomycota</taxon>
        <taxon>Pezizomycotina</taxon>
        <taxon>Eurotiomycetes</taxon>
        <taxon>Eurotiomycetidae</taxon>
        <taxon>Eurotiales</taxon>
        <taxon>Aspergillaceae</taxon>
        <taxon>Aspergillus</taxon>
        <taxon>Aspergillus subgen. Circumdati</taxon>
    </lineage>
</organism>
<dbReference type="GO" id="GO:0044779">
    <property type="term" value="P:meiotic spindle checkpoint signaling"/>
    <property type="evidence" value="ECO:0007669"/>
    <property type="project" value="UniProtKB-ARBA"/>
</dbReference>
<dbReference type="GO" id="GO:1902115">
    <property type="term" value="P:regulation of organelle assembly"/>
    <property type="evidence" value="ECO:0007669"/>
    <property type="project" value="UniProtKB-ARBA"/>
</dbReference>
<keyword evidence="6 15" id="KW-0418">Kinase</keyword>
<dbReference type="InterPro" id="IPR000719">
    <property type="entry name" value="Prot_kinase_dom"/>
</dbReference>
<evidence type="ECO:0000256" key="15">
    <source>
        <dbReference type="RuleBase" id="RU367134"/>
    </source>
</evidence>
<feature type="compositionally biased region" description="Basic and acidic residues" evidence="16">
    <location>
        <begin position="90"/>
        <end position="99"/>
    </location>
</feature>